<feature type="domain" description="UspA" evidence="2">
    <location>
        <begin position="1"/>
        <end position="140"/>
    </location>
</feature>
<dbReference type="Proteomes" id="UP001162891">
    <property type="component" value="Chromosome"/>
</dbReference>
<evidence type="ECO:0000256" key="1">
    <source>
        <dbReference type="ARBA" id="ARBA00008791"/>
    </source>
</evidence>
<dbReference type="PANTHER" id="PTHR43010">
    <property type="entry name" value="UNIVERSAL STRESS PROTEIN SLR1230"/>
    <property type="match status" value="1"/>
</dbReference>
<dbReference type="EMBL" id="AP025591">
    <property type="protein sequence ID" value="BDG06249.1"/>
    <property type="molecule type" value="Genomic_DNA"/>
</dbReference>
<reference evidence="4" key="1">
    <citation type="journal article" date="2022" name="Int. J. Syst. Evol. Microbiol.">
        <title>Anaeromyxobacter oryzae sp. nov., Anaeromyxobacter diazotrophicus sp. nov. and Anaeromyxobacter paludicola sp. nov., isolated from paddy soils.</title>
        <authorList>
            <person name="Itoh H."/>
            <person name="Xu Z."/>
            <person name="Mise K."/>
            <person name="Masuda Y."/>
            <person name="Ushijima N."/>
            <person name="Hayakawa C."/>
            <person name="Shiratori Y."/>
            <person name="Senoo K."/>
        </authorList>
    </citation>
    <scope>NUCLEOTIDE SEQUENCE [LARGE SCALE GENOMIC DNA]</scope>
    <source>
        <strain evidence="4">Red232</strain>
    </source>
</reference>
<organism evidence="3 4">
    <name type="scientific">Anaeromyxobacter oryzae</name>
    <dbReference type="NCBI Taxonomy" id="2918170"/>
    <lineage>
        <taxon>Bacteria</taxon>
        <taxon>Pseudomonadati</taxon>
        <taxon>Myxococcota</taxon>
        <taxon>Myxococcia</taxon>
        <taxon>Myxococcales</taxon>
        <taxon>Cystobacterineae</taxon>
        <taxon>Anaeromyxobacteraceae</taxon>
        <taxon>Anaeromyxobacter</taxon>
    </lineage>
</organism>
<dbReference type="SUPFAM" id="SSF52402">
    <property type="entry name" value="Adenine nucleotide alpha hydrolases-like"/>
    <property type="match status" value="1"/>
</dbReference>
<dbReference type="InterPro" id="IPR051688">
    <property type="entry name" value="USP_A"/>
</dbReference>
<dbReference type="InterPro" id="IPR006015">
    <property type="entry name" value="Universal_stress_UspA"/>
</dbReference>
<accession>A0ABM7X375</accession>
<dbReference type="Gene3D" id="3.40.50.620">
    <property type="entry name" value="HUPs"/>
    <property type="match status" value="1"/>
</dbReference>
<dbReference type="PANTHER" id="PTHR43010:SF1">
    <property type="entry name" value="USPA DOMAIN-CONTAINING PROTEIN"/>
    <property type="match status" value="1"/>
</dbReference>
<evidence type="ECO:0000313" key="3">
    <source>
        <dbReference type="EMBL" id="BDG06249.1"/>
    </source>
</evidence>
<dbReference type="Pfam" id="PF00582">
    <property type="entry name" value="Usp"/>
    <property type="match status" value="1"/>
</dbReference>
<gene>
    <name evidence="3" type="primary">uspA</name>
    <name evidence="3" type="ORF">AMOR_52450</name>
</gene>
<dbReference type="CDD" id="cd00293">
    <property type="entry name" value="USP-like"/>
    <property type="match status" value="1"/>
</dbReference>
<dbReference type="InterPro" id="IPR014729">
    <property type="entry name" value="Rossmann-like_a/b/a_fold"/>
</dbReference>
<dbReference type="PRINTS" id="PR01438">
    <property type="entry name" value="UNVRSLSTRESS"/>
</dbReference>
<dbReference type="InterPro" id="IPR006016">
    <property type="entry name" value="UspA"/>
</dbReference>
<protein>
    <recommendedName>
        <fullName evidence="2">UspA domain-containing protein</fullName>
    </recommendedName>
</protein>
<sequence length="140" mass="14826">MKRILVAVDGSESALKAARMAVDIAVRFGAKLTLVHVVPRLLLPPDVYGLTIAEVEKEHRAYADALLDKAVTALQKPELEIGRTVLYGSPAEAIAEEAASGDVGMVVIGSRGHGAVARMFLGSVSDRLVHISPKPVLVVH</sequence>
<evidence type="ECO:0000313" key="4">
    <source>
        <dbReference type="Proteomes" id="UP001162891"/>
    </source>
</evidence>
<dbReference type="RefSeq" id="WP_248355670.1">
    <property type="nucleotide sequence ID" value="NZ_AP025591.1"/>
</dbReference>
<comment type="similarity">
    <text evidence="1">Belongs to the universal stress protein A family.</text>
</comment>
<name>A0ABM7X375_9BACT</name>
<evidence type="ECO:0000259" key="2">
    <source>
        <dbReference type="Pfam" id="PF00582"/>
    </source>
</evidence>
<keyword evidence="4" id="KW-1185">Reference proteome</keyword>
<proteinExistence type="inferred from homology"/>